<dbReference type="VEuPathDB" id="VectorBase:HLOH_056342"/>
<name>A0A9J6FV97_HAELO</name>
<keyword evidence="2" id="KW-1185">Reference proteome</keyword>
<accession>A0A9J6FV97</accession>
<gene>
    <name evidence="1" type="ORF">HPB48_014762</name>
</gene>
<dbReference type="OrthoDB" id="6149706at2759"/>
<dbReference type="Proteomes" id="UP000821853">
    <property type="component" value="Chromosome 2"/>
</dbReference>
<evidence type="ECO:0000313" key="1">
    <source>
        <dbReference type="EMBL" id="KAH9367162.1"/>
    </source>
</evidence>
<organism evidence="1 2">
    <name type="scientific">Haemaphysalis longicornis</name>
    <name type="common">Bush tick</name>
    <dbReference type="NCBI Taxonomy" id="44386"/>
    <lineage>
        <taxon>Eukaryota</taxon>
        <taxon>Metazoa</taxon>
        <taxon>Ecdysozoa</taxon>
        <taxon>Arthropoda</taxon>
        <taxon>Chelicerata</taxon>
        <taxon>Arachnida</taxon>
        <taxon>Acari</taxon>
        <taxon>Parasitiformes</taxon>
        <taxon>Ixodida</taxon>
        <taxon>Ixodoidea</taxon>
        <taxon>Ixodidae</taxon>
        <taxon>Haemaphysalinae</taxon>
        <taxon>Haemaphysalis</taxon>
    </lineage>
</organism>
<dbReference type="EMBL" id="JABSTR010000004">
    <property type="protein sequence ID" value="KAH9367162.1"/>
    <property type="molecule type" value="Genomic_DNA"/>
</dbReference>
<comment type="caution">
    <text evidence="1">The sequence shown here is derived from an EMBL/GenBank/DDBJ whole genome shotgun (WGS) entry which is preliminary data.</text>
</comment>
<reference evidence="1 2" key="1">
    <citation type="journal article" date="2020" name="Cell">
        <title>Large-Scale Comparative Analyses of Tick Genomes Elucidate Their Genetic Diversity and Vector Capacities.</title>
        <authorList>
            <consortium name="Tick Genome and Microbiome Consortium (TIGMIC)"/>
            <person name="Jia N."/>
            <person name="Wang J."/>
            <person name="Shi W."/>
            <person name="Du L."/>
            <person name="Sun Y."/>
            <person name="Zhan W."/>
            <person name="Jiang J.F."/>
            <person name="Wang Q."/>
            <person name="Zhang B."/>
            <person name="Ji P."/>
            <person name="Bell-Sakyi L."/>
            <person name="Cui X.M."/>
            <person name="Yuan T.T."/>
            <person name="Jiang B.G."/>
            <person name="Yang W.F."/>
            <person name="Lam T.T."/>
            <person name="Chang Q.C."/>
            <person name="Ding S.J."/>
            <person name="Wang X.J."/>
            <person name="Zhu J.G."/>
            <person name="Ruan X.D."/>
            <person name="Zhao L."/>
            <person name="Wei J.T."/>
            <person name="Ye R.Z."/>
            <person name="Que T.C."/>
            <person name="Du C.H."/>
            <person name="Zhou Y.H."/>
            <person name="Cheng J.X."/>
            <person name="Dai P.F."/>
            <person name="Guo W.B."/>
            <person name="Han X.H."/>
            <person name="Huang E.J."/>
            <person name="Li L.F."/>
            <person name="Wei W."/>
            <person name="Gao Y.C."/>
            <person name="Liu J.Z."/>
            <person name="Shao H.Z."/>
            <person name="Wang X."/>
            <person name="Wang C.C."/>
            <person name="Yang T.C."/>
            <person name="Huo Q.B."/>
            <person name="Li W."/>
            <person name="Chen H.Y."/>
            <person name="Chen S.E."/>
            <person name="Zhou L.G."/>
            <person name="Ni X.B."/>
            <person name="Tian J.H."/>
            <person name="Sheng Y."/>
            <person name="Liu T."/>
            <person name="Pan Y.S."/>
            <person name="Xia L.Y."/>
            <person name="Li J."/>
            <person name="Zhao F."/>
            <person name="Cao W.C."/>
        </authorList>
    </citation>
    <scope>NUCLEOTIDE SEQUENCE [LARGE SCALE GENOMIC DNA]</scope>
    <source>
        <strain evidence="1">HaeL-2018</strain>
    </source>
</reference>
<protein>
    <submittedName>
        <fullName evidence="1">Uncharacterized protein</fullName>
    </submittedName>
</protein>
<evidence type="ECO:0000313" key="2">
    <source>
        <dbReference type="Proteomes" id="UP000821853"/>
    </source>
</evidence>
<proteinExistence type="predicted"/>
<dbReference type="OMA" id="KESHYMN"/>
<dbReference type="AlphaFoldDB" id="A0A9J6FV97"/>
<sequence length="138" mass="15458">MREDCAVEECGMKTVPLFDIDPGFVIPDVLHMRIRIVNRLIDGLVADVEDRDNRDKVLNIGSKGAHLDTLVCAINSCGVRFAVWKDERKGRNFTSLPGDACERVLKMLPGKLRGVIQPETEEKTIQLWELLSKNPGSL</sequence>